<dbReference type="EMBL" id="APRP01000022">
    <property type="protein sequence ID" value="ENX00533.1"/>
    <property type="molecule type" value="Genomic_DNA"/>
</dbReference>
<reference evidence="1 2" key="1">
    <citation type="submission" date="2013-02" db="EMBL/GenBank/DDBJ databases">
        <title>The Genome Sequence of Acinetobacter sp. ANC 3862.</title>
        <authorList>
            <consortium name="The Broad Institute Genome Sequencing Platform"/>
            <consortium name="The Broad Institute Genome Sequencing Center for Infectious Disease"/>
            <person name="Cerqueira G."/>
            <person name="Feldgarden M."/>
            <person name="Courvalin P."/>
            <person name="Perichon B."/>
            <person name="Grillot-Courvalin C."/>
            <person name="Clermont D."/>
            <person name="Rocha E."/>
            <person name="Yoon E.-J."/>
            <person name="Nemec A."/>
            <person name="Walker B."/>
            <person name="Young S.K."/>
            <person name="Zeng Q."/>
            <person name="Gargeya S."/>
            <person name="Fitzgerald M."/>
            <person name="Haas B."/>
            <person name="Abouelleil A."/>
            <person name="Alvarado L."/>
            <person name="Arachchi H.M."/>
            <person name="Berlin A.M."/>
            <person name="Chapman S.B."/>
            <person name="Dewar J."/>
            <person name="Goldberg J."/>
            <person name="Griggs A."/>
            <person name="Gujja S."/>
            <person name="Hansen M."/>
            <person name="Howarth C."/>
            <person name="Imamovic A."/>
            <person name="Larimer J."/>
            <person name="McCowan C."/>
            <person name="Murphy C."/>
            <person name="Neiman D."/>
            <person name="Pearson M."/>
            <person name="Priest M."/>
            <person name="Roberts A."/>
            <person name="Saif S."/>
            <person name="Shea T."/>
            <person name="Sisk P."/>
            <person name="Sykes S."/>
            <person name="Wortman J."/>
            <person name="Nusbaum C."/>
            <person name="Birren B."/>
        </authorList>
    </citation>
    <scope>NUCLEOTIDE SEQUENCE [LARGE SCALE GENOMIC DNA]</scope>
    <source>
        <strain evidence="1 2">ANC 3862</strain>
    </source>
</reference>
<dbReference type="STRING" id="1217705.F900_02207"/>
<gene>
    <name evidence="1" type="ORF">F900_02207</name>
</gene>
<evidence type="ECO:0000313" key="2">
    <source>
        <dbReference type="Proteomes" id="UP000013248"/>
    </source>
</evidence>
<dbReference type="RefSeq" id="WP_005217522.1">
    <property type="nucleotide sequence ID" value="NZ_KB850089.1"/>
</dbReference>
<sequence length="364" mass="43256">MQPRKVLYEDFDFIYTKSYRKESENITWQELEFNRDKKEYVDKDQAKSYFQSEVNFIQAITSKKLHICFLVSVTLKMRYWVRMDDGYPAYWQSYEDDNGCWIENDHPAQEYGFTLFESLHDFDGYISPVKYKNFLKELLKDSEDKILLEKVFLVELFNDNRKAKLYEGKQYFIDPKESLMKEVKISDAVFLKSELECIQNNVLNYENVSALTTSNNDIQTQELTENLVVMDEAFQLKKITKEERELLENKEISRFLAQSDEYSVHDIDKRIKLFLLNLRKIHSNRLVDDTKITAIYKVVPDIITELGHRLDALPESKAGNMGLRSDVKNYMKKNLNLYKEIVGNENTFNQNWSNLMKDIKKIKK</sequence>
<name>N9LW23_9GAMM</name>
<accession>N9LW23</accession>
<evidence type="ECO:0000313" key="1">
    <source>
        <dbReference type="EMBL" id="ENX00533.1"/>
    </source>
</evidence>
<dbReference type="PATRIC" id="fig|1217705.3.peg.2140"/>
<dbReference type="HOGENOM" id="CLU_759983_0_0_6"/>
<organism evidence="1 2">
    <name type="scientific">Acinetobacter modestus</name>
    <dbReference type="NCBI Taxonomy" id="1776740"/>
    <lineage>
        <taxon>Bacteria</taxon>
        <taxon>Pseudomonadati</taxon>
        <taxon>Pseudomonadota</taxon>
        <taxon>Gammaproteobacteria</taxon>
        <taxon>Moraxellales</taxon>
        <taxon>Moraxellaceae</taxon>
        <taxon>Acinetobacter</taxon>
    </lineage>
</organism>
<protein>
    <submittedName>
        <fullName evidence="1">Uncharacterized protein</fullName>
    </submittedName>
</protein>
<proteinExistence type="predicted"/>
<dbReference type="AlphaFoldDB" id="N9LW23"/>
<dbReference type="Proteomes" id="UP000013248">
    <property type="component" value="Unassembled WGS sequence"/>
</dbReference>
<comment type="caution">
    <text evidence="1">The sequence shown here is derived from an EMBL/GenBank/DDBJ whole genome shotgun (WGS) entry which is preliminary data.</text>
</comment>